<dbReference type="EMBL" id="AZEA01000002">
    <property type="protein sequence ID" value="KRK89472.1"/>
    <property type="molecule type" value="Genomic_DNA"/>
</dbReference>
<dbReference type="Proteomes" id="UP000051581">
    <property type="component" value="Unassembled WGS sequence"/>
</dbReference>
<keyword evidence="3" id="KW-1185">Reference proteome</keyword>
<organism evidence="2 3">
    <name type="scientific">Lentilactobacillus sunkii DSM 19904</name>
    <dbReference type="NCBI Taxonomy" id="1423808"/>
    <lineage>
        <taxon>Bacteria</taxon>
        <taxon>Bacillati</taxon>
        <taxon>Bacillota</taxon>
        <taxon>Bacilli</taxon>
        <taxon>Lactobacillales</taxon>
        <taxon>Lactobacillaceae</taxon>
        <taxon>Lentilactobacillus</taxon>
    </lineage>
</organism>
<reference evidence="2 3" key="1">
    <citation type="journal article" date="2015" name="Genome Announc.">
        <title>Expanding the biotechnology potential of lactobacilli through comparative genomics of 213 strains and associated genera.</title>
        <authorList>
            <person name="Sun Z."/>
            <person name="Harris H.M."/>
            <person name="McCann A."/>
            <person name="Guo C."/>
            <person name="Argimon S."/>
            <person name="Zhang W."/>
            <person name="Yang X."/>
            <person name="Jeffery I.B."/>
            <person name="Cooney J.C."/>
            <person name="Kagawa T.F."/>
            <person name="Liu W."/>
            <person name="Song Y."/>
            <person name="Salvetti E."/>
            <person name="Wrobel A."/>
            <person name="Rasinkangas P."/>
            <person name="Parkhill J."/>
            <person name="Rea M.C."/>
            <person name="O'Sullivan O."/>
            <person name="Ritari J."/>
            <person name="Douillard F.P."/>
            <person name="Paul Ross R."/>
            <person name="Yang R."/>
            <person name="Briner A.E."/>
            <person name="Felis G.E."/>
            <person name="de Vos W.M."/>
            <person name="Barrangou R."/>
            <person name="Klaenhammer T.R."/>
            <person name="Caufield P.W."/>
            <person name="Cui Y."/>
            <person name="Zhang H."/>
            <person name="O'Toole P.W."/>
        </authorList>
    </citation>
    <scope>NUCLEOTIDE SEQUENCE [LARGE SCALE GENOMIC DNA]</scope>
    <source>
        <strain evidence="2 3">DSM 19904</strain>
    </source>
</reference>
<evidence type="ECO:0000313" key="3">
    <source>
        <dbReference type="Proteomes" id="UP000051581"/>
    </source>
</evidence>
<comment type="caution">
    <text evidence="2">The sequence shown here is derived from an EMBL/GenBank/DDBJ whole genome shotgun (WGS) entry which is preliminary data.</text>
</comment>
<evidence type="ECO:0000313" key="2">
    <source>
        <dbReference type="EMBL" id="KRK89472.1"/>
    </source>
</evidence>
<proteinExistence type="predicted"/>
<dbReference type="AlphaFoldDB" id="A0A0R1L1S7"/>
<name>A0A0R1L1S7_9LACO</name>
<gene>
    <name evidence="2" type="ORF">FD17_GL001057</name>
</gene>
<feature type="signal peptide" evidence="1">
    <location>
        <begin position="1"/>
        <end position="28"/>
    </location>
</feature>
<dbReference type="RefSeq" id="WP_057823302.1">
    <property type="nucleotide sequence ID" value="NZ_AZEA01000002.1"/>
</dbReference>
<dbReference type="OrthoDB" id="2316095at2"/>
<keyword evidence="1" id="KW-0732">Signal</keyword>
<evidence type="ECO:0008006" key="4">
    <source>
        <dbReference type="Google" id="ProtNLM"/>
    </source>
</evidence>
<dbReference type="PATRIC" id="fig|1423808.3.peg.1067"/>
<protein>
    <recommendedName>
        <fullName evidence="4">D-alanyl-D-alanine carboxypeptidase</fullName>
    </recommendedName>
</protein>
<feature type="chain" id="PRO_5006407022" description="D-alanyl-D-alanine carboxypeptidase" evidence="1">
    <location>
        <begin position="29"/>
        <end position="392"/>
    </location>
</feature>
<accession>A0A0R1L1S7</accession>
<sequence length="392" mass="44465">MKKLFKLIGVMVALVGLAVIANPQPAQAASGNYRVKTLKTYIQKSNSGSDVAFHANPKSKATLWISKQNENATTIKSSEFRKNGIKLSKYKTTTWFVQKRVRIYHQSKSATYYYVANRYGSFSGYVRTNALKRGFSPYGYQITSIKWYGKFTSFHVKDAYKNKNVYMWNYTHTKKVANLKHYPGANYVKTADIVMRHNGKNTKYVYLDGSPHGTDKSIHGYVPAVAIATGLNPDHTGMNFVSIKDFVNNTDFNKYIQTGKNQKLAREIVKLFPNSQPDLGLSKIAVYNYDHFDESFDAEWDPISTKGYSDIKTFPTIQKWLYANRNASNATKIAGIKKLLNKEGYTASKRDALSGYKLGIQIVNNISFNYPEHDMFGRKVSYTFILGKVDNS</sequence>
<evidence type="ECO:0000256" key="1">
    <source>
        <dbReference type="SAM" id="SignalP"/>
    </source>
</evidence>